<organism evidence="1 2">
    <name type="scientific">Pleurotus cornucopiae</name>
    <name type="common">Cornucopia mushroom</name>
    <dbReference type="NCBI Taxonomy" id="5321"/>
    <lineage>
        <taxon>Eukaryota</taxon>
        <taxon>Fungi</taxon>
        <taxon>Dikarya</taxon>
        <taxon>Basidiomycota</taxon>
        <taxon>Agaricomycotina</taxon>
        <taxon>Agaricomycetes</taxon>
        <taxon>Agaricomycetidae</taxon>
        <taxon>Agaricales</taxon>
        <taxon>Pleurotineae</taxon>
        <taxon>Pleurotaceae</taxon>
        <taxon>Pleurotus</taxon>
    </lineage>
</organism>
<proteinExistence type="predicted"/>
<accession>A0ACB7IUP5</accession>
<protein>
    <submittedName>
        <fullName evidence="1">Uncharacterized protein</fullName>
    </submittedName>
</protein>
<name>A0ACB7IUP5_PLECO</name>
<evidence type="ECO:0000313" key="2">
    <source>
        <dbReference type="Proteomes" id="UP000824881"/>
    </source>
</evidence>
<sequence>MNPYPTVSPRNLDDTMSDSGSSVYMDADSHTSSPTPTHRSITPTQANPTSSVHFARDVSMDAESRHAESRRTSMDVSVAASEPNTPMDVSPAVLPTDSIPPPSHTSSVYTTPFYSASTTPYQTMPSHPSSYQVNFPMPSQTQFSLPMPSFPSSYQDNLPMPSQTTPTNDPSRAMPNLSSVNLSRYMPSSFDSTIPPNNPIPSFESTTHAPTLPSNVTFNHTYPHFDSSIALPSGAFLPNTDLPLSEGAIGVQSSGIPNITAPNILILSLGYFSLTITPSNSLPPRMPSPPHSQPPTPPHRHLTHISNPIRSLSLSALSDYDDRTSSGHKRRVSDTESIADGNTTPKRQCLDLSETATASVSGYKRGSRARGSKAAKAGGDTLASLRVQVAEMKKAAKTHTQVELARNESYQQSLQREVETRTLLSTKEKHIADLLHQSHAHTAAYKELEAHSSTLDDQCKALEAARAQFVAKIELLERELESTTKEYTTSRDQVTQLQDRLRTLEETYADACEAADVSYKELKERSELELEELHQALNAAREALSGDNTQDLQDELTVLQRKVEKYQVLEEAVALEGNQREVERKQYEAKHEELIDGLRNQLQSLETAYERLGQDSRRQAAQLKDDYDHQLRALKQQHGAAVQELKDSLTKANSDHAQDLQSIQRRYEQSSQEQQELQTRYDNLENEVRQQQQEGGQAEAKLADLRGKLEESEKHRREDTTAAAQRYQELEARHQENLAEANQQLQWQEGLQQQIADSNSRVRQLENAQQLSVSTDVMEKAIADAITDANKEAERQFNAWKAAYESGLQACCFLCTPPRKLTVTQVENNNLRVQLDRLRTQVPAPQPHHTNTGPHQDDYIPPASRNDKGKQRATLVAHPYVRQSIAPPMSGPRHGGLTIRMPTSNIRSTAPRLQDPIAPPMATNIPTPNVASRVQPATTPFYSLSHPTGTTASPFGTIPPSAPNDGAPAGTAQPPIRNATPGPSTGTASGRRQQSPLFRYSIPSEFSRESSVTDDGDATPTPRQNAPSNEGPAPHHTNDGQHPDLASLAAMEERIMAEMRRIVTGFAAQMPAQANTQIRSGAAAFSRQHGPKTRNPARNRMMKLVRATIRDMLHIDHDADINAAIARHGVTASPDEVAAFEVDQQILPTLHPLRPFWSKANHPWNLELSVLFARHFCSEYPEFDRGIVAKQFMSRLKVIHTNVTHSSLPDGGLAVREVGRRRARQARRRGTLFDNRMRIVEGNLQAGESAVWMFLFDMVQGLGLLGMSTDESDREDKSAFTVANKDWRAPEVIRLLQVIDRHRHLLNCYGNARSGAPPRPRRRHMGGPVSSRRAVAGLPRNWYNPIWFNSLTELQVDLLGALDDVPLPFIEEN</sequence>
<reference evidence="1 2" key="1">
    <citation type="journal article" date="2021" name="Appl. Environ. Microbiol.">
        <title>Genetic linkage and physical mapping for an oyster mushroom Pleurotus cornucopiae and QTL analysis for the trait cap color.</title>
        <authorList>
            <person name="Zhang Y."/>
            <person name="Gao W."/>
            <person name="Sonnenberg A."/>
            <person name="Chen Q."/>
            <person name="Zhang J."/>
            <person name="Huang C."/>
        </authorList>
    </citation>
    <scope>NUCLEOTIDE SEQUENCE [LARGE SCALE GENOMIC DNA]</scope>
    <source>
        <strain evidence="1">CCMSSC00406</strain>
    </source>
</reference>
<gene>
    <name evidence="1" type="ORF">CCMSSC00406_0008310</name>
</gene>
<keyword evidence="2" id="KW-1185">Reference proteome</keyword>
<comment type="caution">
    <text evidence="1">The sequence shown here is derived from an EMBL/GenBank/DDBJ whole genome shotgun (WGS) entry which is preliminary data.</text>
</comment>
<dbReference type="EMBL" id="WQMT02000007">
    <property type="protein sequence ID" value="KAG9221434.1"/>
    <property type="molecule type" value="Genomic_DNA"/>
</dbReference>
<dbReference type="Proteomes" id="UP000824881">
    <property type="component" value="Unassembled WGS sequence"/>
</dbReference>
<evidence type="ECO:0000313" key="1">
    <source>
        <dbReference type="EMBL" id="KAG9221434.1"/>
    </source>
</evidence>